<reference evidence="1" key="2">
    <citation type="submission" date="2021-02" db="EMBL/GenBank/DDBJ databases">
        <authorList>
            <person name="Kimball J.A."/>
            <person name="Haas M.W."/>
            <person name="Macchietto M."/>
            <person name="Kono T."/>
            <person name="Duquette J."/>
            <person name="Shao M."/>
        </authorList>
    </citation>
    <scope>NUCLEOTIDE SEQUENCE</scope>
    <source>
        <tissue evidence="1">Fresh leaf tissue</tissue>
    </source>
</reference>
<organism evidence="1 2">
    <name type="scientific">Zizania palustris</name>
    <name type="common">Northern wild rice</name>
    <dbReference type="NCBI Taxonomy" id="103762"/>
    <lineage>
        <taxon>Eukaryota</taxon>
        <taxon>Viridiplantae</taxon>
        <taxon>Streptophyta</taxon>
        <taxon>Embryophyta</taxon>
        <taxon>Tracheophyta</taxon>
        <taxon>Spermatophyta</taxon>
        <taxon>Magnoliopsida</taxon>
        <taxon>Liliopsida</taxon>
        <taxon>Poales</taxon>
        <taxon>Poaceae</taxon>
        <taxon>BOP clade</taxon>
        <taxon>Oryzoideae</taxon>
        <taxon>Oryzeae</taxon>
        <taxon>Zizaniinae</taxon>
        <taxon>Zizania</taxon>
    </lineage>
</organism>
<dbReference type="EMBL" id="JAAALK010000286">
    <property type="protein sequence ID" value="KAG8062388.1"/>
    <property type="molecule type" value="Genomic_DNA"/>
</dbReference>
<sequence length="272" mass="30721">MVIQALGESTFMKPFAATLVQYMEKNLKATSPLACFKLLRWSCYILRWSQFATLSKGGFSRLANAQAILCQVLMDGSFRRCRTCKQLFTCLFSESIGAYNMYIKEVRDLNISIRDSPAFLNIKLDFTTTSSSLFAEYKSMFNVPDLLLKGKLYLPYYRIGIINALEQLSRLPPKQISRLAPSLSSFLLTCYKDDGYIFVGSFNSVVKTGFTKATQRLDAIYALFSVSRLAAIDTKADAAVLKEKLWILIAQNEPSLISVQLVIPYFLCPLNF</sequence>
<dbReference type="OrthoDB" id="5148094at2759"/>
<name>A0A8J5VXB3_ZIZPA</name>
<evidence type="ECO:0000313" key="2">
    <source>
        <dbReference type="Proteomes" id="UP000729402"/>
    </source>
</evidence>
<proteinExistence type="predicted"/>
<gene>
    <name evidence="1" type="ORF">GUJ93_ZPchr0003g17027</name>
</gene>
<keyword evidence="2" id="KW-1185">Reference proteome</keyword>
<accession>A0A8J5VXB3</accession>
<reference evidence="1" key="1">
    <citation type="journal article" date="2021" name="bioRxiv">
        <title>Whole Genome Assembly and Annotation of Northern Wild Rice, Zizania palustris L., Supports a Whole Genome Duplication in the Zizania Genus.</title>
        <authorList>
            <person name="Haas M."/>
            <person name="Kono T."/>
            <person name="Macchietto M."/>
            <person name="Millas R."/>
            <person name="McGilp L."/>
            <person name="Shao M."/>
            <person name="Duquette J."/>
            <person name="Hirsch C.N."/>
            <person name="Kimball J."/>
        </authorList>
    </citation>
    <scope>NUCLEOTIDE SEQUENCE</scope>
    <source>
        <tissue evidence="1">Fresh leaf tissue</tissue>
    </source>
</reference>
<protein>
    <submittedName>
        <fullName evidence="1">Uncharacterized protein</fullName>
    </submittedName>
</protein>
<dbReference type="AlphaFoldDB" id="A0A8J5VXB3"/>
<comment type="caution">
    <text evidence="1">The sequence shown here is derived from an EMBL/GenBank/DDBJ whole genome shotgun (WGS) entry which is preliminary data.</text>
</comment>
<dbReference type="Proteomes" id="UP000729402">
    <property type="component" value="Unassembled WGS sequence"/>
</dbReference>
<evidence type="ECO:0000313" key="1">
    <source>
        <dbReference type="EMBL" id="KAG8062388.1"/>
    </source>
</evidence>